<evidence type="ECO:0000259" key="4">
    <source>
        <dbReference type="SMART" id="SM00797"/>
    </source>
</evidence>
<dbReference type="PANTHER" id="PTHR43309">
    <property type="entry name" value="5-OXOPROLINASE SUBUNIT C"/>
    <property type="match status" value="1"/>
</dbReference>
<name>A0A1T4YG51_9MICO</name>
<organism evidence="5 6">
    <name type="scientific">Agreia bicolorata</name>
    <dbReference type="NCBI Taxonomy" id="110935"/>
    <lineage>
        <taxon>Bacteria</taxon>
        <taxon>Bacillati</taxon>
        <taxon>Actinomycetota</taxon>
        <taxon>Actinomycetes</taxon>
        <taxon>Micrococcales</taxon>
        <taxon>Microbacteriaceae</taxon>
        <taxon>Agreia</taxon>
    </lineage>
</organism>
<dbReference type="Pfam" id="PF02626">
    <property type="entry name" value="CT_A_B"/>
    <property type="match status" value="1"/>
</dbReference>
<gene>
    <name evidence="5" type="ORF">SAMN06295879_2958</name>
</gene>
<evidence type="ECO:0000256" key="3">
    <source>
        <dbReference type="ARBA" id="ARBA00022840"/>
    </source>
</evidence>
<keyword evidence="3" id="KW-0067">ATP-binding</keyword>
<keyword evidence="1" id="KW-0547">Nucleotide-binding</keyword>
<keyword evidence="2" id="KW-0378">Hydrolase</keyword>
<evidence type="ECO:0000256" key="1">
    <source>
        <dbReference type="ARBA" id="ARBA00022741"/>
    </source>
</evidence>
<dbReference type="PANTHER" id="PTHR43309:SF3">
    <property type="entry name" value="5-OXOPROLINASE SUBUNIT C"/>
    <property type="match status" value="1"/>
</dbReference>
<dbReference type="SMART" id="SM00797">
    <property type="entry name" value="AHS2"/>
    <property type="match status" value="1"/>
</dbReference>
<protein>
    <submittedName>
        <fullName evidence="5">Biotin-dependent carboxylase uncharacterized domain-containing protein</fullName>
    </submittedName>
</protein>
<dbReference type="RefSeq" id="WP_078715034.1">
    <property type="nucleotide sequence ID" value="NZ_FUYG01000008.1"/>
</dbReference>
<dbReference type="Gene3D" id="2.40.100.10">
    <property type="entry name" value="Cyclophilin-like"/>
    <property type="match status" value="1"/>
</dbReference>
<reference evidence="6" key="1">
    <citation type="submission" date="2017-02" db="EMBL/GenBank/DDBJ databases">
        <authorList>
            <person name="Varghese N."/>
            <person name="Submissions S."/>
        </authorList>
    </citation>
    <scope>NUCLEOTIDE SEQUENCE [LARGE SCALE GENOMIC DNA]</scope>
    <source>
        <strain evidence="6">VKM Ac-2052</strain>
    </source>
</reference>
<dbReference type="InterPro" id="IPR029000">
    <property type="entry name" value="Cyclophilin-like_dom_sf"/>
</dbReference>
<feature type="domain" description="Carboxyltransferase" evidence="4">
    <location>
        <begin position="28"/>
        <end position="309"/>
    </location>
</feature>
<dbReference type="AlphaFoldDB" id="A0A1T4YG51"/>
<dbReference type="InterPro" id="IPR052708">
    <property type="entry name" value="PxpC"/>
</dbReference>
<evidence type="ECO:0000313" key="6">
    <source>
        <dbReference type="Proteomes" id="UP000189735"/>
    </source>
</evidence>
<dbReference type="InterPro" id="IPR003778">
    <property type="entry name" value="CT_A_B"/>
</dbReference>
<accession>A0A1T4YG51</accession>
<evidence type="ECO:0000256" key="2">
    <source>
        <dbReference type="ARBA" id="ARBA00022801"/>
    </source>
</evidence>
<proteinExistence type="predicted"/>
<dbReference type="Proteomes" id="UP000189735">
    <property type="component" value="Unassembled WGS sequence"/>
</dbReference>
<dbReference type="GO" id="GO:0005524">
    <property type="term" value="F:ATP binding"/>
    <property type="evidence" value="ECO:0007669"/>
    <property type="project" value="UniProtKB-KW"/>
</dbReference>
<dbReference type="EMBL" id="FUYG01000008">
    <property type="protein sequence ID" value="SKB00205.1"/>
    <property type="molecule type" value="Genomic_DNA"/>
</dbReference>
<dbReference type="GO" id="GO:0016787">
    <property type="term" value="F:hydrolase activity"/>
    <property type="evidence" value="ECO:0007669"/>
    <property type="project" value="UniProtKB-KW"/>
</dbReference>
<sequence>MTDTAHLDVTDTGWLTTFQDLGRTDTERRGVPSGGAADQHSAAVANILVGNRRGAPLIESMGGELAIVPDVDVLVAVTGTPSRVTVGGAHVDSWTPVVVPAGHELRISEGGLGARSYLAINGLLAVERFLGSAAPDARMGFGQVIARGSEIRVDTGFHGFDRTFFDQSLFRFPVPRLAFDEKPWTIDVLPSDQLVGIPGMRELVAESIYTVTDRSNHVGLRLNGPVLHPDDRTEIVSHGVPIGALEVPHADELIVLGRYRSLTAGYPIIGFATRTSLAMLGQAGPGRELRFRWVDRDRAVHAARAVEGELQKLESVVSDAFVALGVPTTFSRALDCAQII</sequence>
<evidence type="ECO:0000313" key="5">
    <source>
        <dbReference type="EMBL" id="SKB00205.1"/>
    </source>
</evidence>